<dbReference type="AlphaFoldDB" id="A0A1G7XKN8"/>
<dbReference type="Pfam" id="PF13617">
    <property type="entry name" value="Lipoprotein_19"/>
    <property type="match status" value="1"/>
</dbReference>
<evidence type="ECO:0000313" key="1">
    <source>
        <dbReference type="EMBL" id="SDG84636.1"/>
    </source>
</evidence>
<dbReference type="RefSeq" id="WP_092616589.1">
    <property type="nucleotide sequence ID" value="NZ_FNCV01000003.1"/>
</dbReference>
<dbReference type="OrthoDB" id="7428332at2"/>
<keyword evidence="2" id="KW-1185">Reference proteome</keyword>
<name>A0A1G7XKN8_9PROT</name>
<dbReference type="EMBL" id="FNCV01000003">
    <property type="protein sequence ID" value="SDG84636.1"/>
    <property type="molecule type" value="Genomic_DNA"/>
</dbReference>
<dbReference type="InterPro" id="IPR025985">
    <property type="entry name" value="YnbE"/>
</dbReference>
<organism evidence="1 2">
    <name type="scientific">Roseospirillum parvum</name>
    <dbReference type="NCBI Taxonomy" id="83401"/>
    <lineage>
        <taxon>Bacteria</taxon>
        <taxon>Pseudomonadati</taxon>
        <taxon>Pseudomonadota</taxon>
        <taxon>Alphaproteobacteria</taxon>
        <taxon>Rhodospirillales</taxon>
        <taxon>Rhodospirillaceae</taxon>
        <taxon>Roseospirillum</taxon>
    </lineage>
</organism>
<gene>
    <name evidence="1" type="ORF">SAMN05421742_10314</name>
</gene>
<sequence>MTAALPSRPPSSPRRPALLAGLLMAALLVGPACSPTVKVEAPDKPIVINMNIKIEQDVRVRLERDVEQVLQENPEIF</sequence>
<proteinExistence type="predicted"/>
<keyword evidence="1" id="KW-0449">Lipoprotein</keyword>
<evidence type="ECO:0000313" key="2">
    <source>
        <dbReference type="Proteomes" id="UP000217076"/>
    </source>
</evidence>
<dbReference type="Proteomes" id="UP000217076">
    <property type="component" value="Unassembled WGS sequence"/>
</dbReference>
<protein>
    <submittedName>
        <fullName evidence="1">YnbE-like lipoprotein</fullName>
    </submittedName>
</protein>
<accession>A0A1G7XKN8</accession>
<reference evidence="2" key="1">
    <citation type="submission" date="2016-10" db="EMBL/GenBank/DDBJ databases">
        <authorList>
            <person name="Varghese N."/>
            <person name="Submissions S."/>
        </authorList>
    </citation>
    <scope>NUCLEOTIDE SEQUENCE [LARGE SCALE GENOMIC DNA]</scope>
    <source>
        <strain evidence="2">930I</strain>
    </source>
</reference>
<dbReference type="STRING" id="83401.SAMN05421742_10314"/>